<evidence type="ECO:0000256" key="1">
    <source>
        <dbReference type="SAM" id="MobiDB-lite"/>
    </source>
</evidence>
<organism evidence="2 3">
    <name type="scientific">Smittium mucronatum</name>
    <dbReference type="NCBI Taxonomy" id="133383"/>
    <lineage>
        <taxon>Eukaryota</taxon>
        <taxon>Fungi</taxon>
        <taxon>Fungi incertae sedis</taxon>
        <taxon>Zoopagomycota</taxon>
        <taxon>Kickxellomycotina</taxon>
        <taxon>Harpellomycetes</taxon>
        <taxon>Harpellales</taxon>
        <taxon>Legeriomycetaceae</taxon>
        <taxon>Smittium</taxon>
    </lineage>
</organism>
<accession>A0A1R0GTL9</accession>
<dbReference type="EMBL" id="LSSL01003662">
    <property type="protein sequence ID" value="OLY80225.1"/>
    <property type="molecule type" value="Genomic_DNA"/>
</dbReference>
<dbReference type="Proteomes" id="UP000187455">
    <property type="component" value="Unassembled WGS sequence"/>
</dbReference>
<feature type="region of interest" description="Disordered" evidence="1">
    <location>
        <begin position="285"/>
        <end position="314"/>
    </location>
</feature>
<reference evidence="2 3" key="1">
    <citation type="journal article" date="2016" name="Mol. Biol. Evol.">
        <title>Genome-Wide Survey of Gut Fungi (Harpellales) Reveals the First Horizontally Transferred Ubiquitin Gene from a Mosquito Host.</title>
        <authorList>
            <person name="Wang Y."/>
            <person name="White M.M."/>
            <person name="Kvist S."/>
            <person name="Moncalvo J.M."/>
        </authorList>
    </citation>
    <scope>NUCLEOTIDE SEQUENCE [LARGE SCALE GENOMIC DNA]</scope>
    <source>
        <strain evidence="2 3">ALG-7-W6</strain>
    </source>
</reference>
<evidence type="ECO:0000313" key="2">
    <source>
        <dbReference type="EMBL" id="OLY80225.1"/>
    </source>
</evidence>
<feature type="compositionally biased region" description="Polar residues" evidence="1">
    <location>
        <begin position="81"/>
        <end position="120"/>
    </location>
</feature>
<gene>
    <name evidence="2" type="ORF">AYI68_g5681</name>
</gene>
<proteinExistence type="predicted"/>
<dbReference type="OrthoDB" id="2505887at2759"/>
<feature type="region of interest" description="Disordered" evidence="1">
    <location>
        <begin position="1"/>
        <end position="34"/>
    </location>
</feature>
<feature type="compositionally biased region" description="Low complexity" evidence="1">
    <location>
        <begin position="121"/>
        <end position="135"/>
    </location>
</feature>
<name>A0A1R0GTL9_9FUNG</name>
<keyword evidence="3" id="KW-1185">Reference proteome</keyword>
<feature type="region of interest" description="Disordered" evidence="1">
    <location>
        <begin position="49"/>
        <end position="159"/>
    </location>
</feature>
<feature type="region of interest" description="Disordered" evidence="1">
    <location>
        <begin position="599"/>
        <end position="645"/>
    </location>
</feature>
<comment type="caution">
    <text evidence="2">The sequence shown here is derived from an EMBL/GenBank/DDBJ whole genome shotgun (WGS) entry which is preliminary data.</text>
</comment>
<sequence length="645" mass="72938">MKKSTRKIQLLDSFPDLSTTKKSKPKAPKVHSSSFLLTFDDPDLTILKRSSRRSTISNTTSFPPQSSLQEKSRPVGRPPSRRNSISIKTPSSTENIPLIKKSSTLGRSRLNKNTLSEKNINSPKTKTLPLKKNTSVLGRPRLKKNISPENIPSSSKVSSKKISNSFLEKSFSNINDDSSLQNPNSHAFKNTNSVRPKYSRFSFASSDPSLAFNIPLVQISPPSDIPSLKRKRDSLSNSFISTNENSSTFKNPSRVLPLKSLKNQPSRLASVKRKSNSYNYLSEDSDFFSRPRSKLPLSDSSPSVKSKKRKTTESTNKKSVKCNISLCYFIPLLKSCAYYTFFCLLILSKASGKLHEIERRNRDFAAKVLAIQPQINDESGSQSSDDNQYGAVLDPGELILAKKNTFYYPAMIISLLKRNVYKLKLYDGSTLVSPRDGFYTIYEPGFSSCKIEDTFLNSLRSPQPLSNNLQNILSEDSSMSKFRLHLESAFKDKLDHLWGLEKISDFDFTLFSKQFDNACSTNIKTKLSSFYRGNRLERRRLYVFDRGSLTYDQFDYITILLREWYPNPPLMWSLEKKNSDSTNSNFISKVKPLKKEKDGFYCDSESDTSTDSEDSAVDSPVDRKENGSDSQNDFSVHVLSLGIQD</sequence>
<protein>
    <submittedName>
        <fullName evidence="2">Uncharacterized protein</fullName>
    </submittedName>
</protein>
<feature type="compositionally biased region" description="Low complexity" evidence="1">
    <location>
        <begin position="147"/>
        <end position="159"/>
    </location>
</feature>
<dbReference type="AlphaFoldDB" id="A0A1R0GTL9"/>
<evidence type="ECO:0000313" key="3">
    <source>
        <dbReference type="Proteomes" id="UP000187455"/>
    </source>
</evidence>
<feature type="compositionally biased region" description="Acidic residues" evidence="1">
    <location>
        <begin position="604"/>
        <end position="616"/>
    </location>
</feature>